<evidence type="ECO:0000313" key="2">
    <source>
        <dbReference type="EMBL" id="GBL77945.1"/>
    </source>
</evidence>
<dbReference type="Pfam" id="PF00075">
    <property type="entry name" value="RNase_H"/>
    <property type="match status" value="1"/>
</dbReference>
<dbReference type="InterPro" id="IPR036397">
    <property type="entry name" value="RNaseH_sf"/>
</dbReference>
<dbReference type="InterPro" id="IPR012337">
    <property type="entry name" value="RNaseH-like_sf"/>
</dbReference>
<sequence>MGCGAICYDSMENVKLSFSIRLSDEISVFIAEAQALLLAIKKIYHEDHEIFIFTDSRSVLIALESCNNQTSIINKIKTLLKEENNIKLCWVKAHVGTMRNEAAELLIKEATKRILIDREINYSKNWLKNKLKAYSLKLWQHRWENSRNQDNFLVSIQK</sequence>
<dbReference type="GO" id="GO:0004523">
    <property type="term" value="F:RNA-DNA hybrid ribonuclease activity"/>
    <property type="evidence" value="ECO:0007669"/>
    <property type="project" value="InterPro"/>
</dbReference>
<gene>
    <name evidence="2" type="ORF">AVEN_143274_1</name>
</gene>
<dbReference type="SUPFAM" id="SSF53098">
    <property type="entry name" value="Ribonuclease H-like"/>
    <property type="match status" value="1"/>
</dbReference>
<comment type="caution">
    <text evidence="2">The sequence shown here is derived from an EMBL/GenBank/DDBJ whole genome shotgun (WGS) entry which is preliminary data.</text>
</comment>
<dbReference type="Proteomes" id="UP000499080">
    <property type="component" value="Unassembled WGS sequence"/>
</dbReference>
<dbReference type="GO" id="GO:0003676">
    <property type="term" value="F:nucleic acid binding"/>
    <property type="evidence" value="ECO:0007669"/>
    <property type="project" value="InterPro"/>
</dbReference>
<dbReference type="Gene3D" id="3.30.420.10">
    <property type="entry name" value="Ribonuclease H-like superfamily/Ribonuclease H"/>
    <property type="match status" value="1"/>
</dbReference>
<name>A0A4Y2AFD5_ARAVE</name>
<protein>
    <recommendedName>
        <fullName evidence="1">RNase H type-1 domain-containing protein</fullName>
    </recommendedName>
</protein>
<dbReference type="CDD" id="cd09276">
    <property type="entry name" value="Rnase_HI_RT_non_LTR"/>
    <property type="match status" value="1"/>
</dbReference>
<reference evidence="2 3" key="1">
    <citation type="journal article" date="2019" name="Sci. Rep.">
        <title>Orb-weaving spider Araneus ventricosus genome elucidates the spidroin gene catalogue.</title>
        <authorList>
            <person name="Kono N."/>
            <person name="Nakamura H."/>
            <person name="Ohtoshi R."/>
            <person name="Moran D.A.P."/>
            <person name="Shinohara A."/>
            <person name="Yoshida Y."/>
            <person name="Fujiwara M."/>
            <person name="Mori M."/>
            <person name="Tomita M."/>
            <person name="Arakawa K."/>
        </authorList>
    </citation>
    <scope>NUCLEOTIDE SEQUENCE [LARGE SCALE GENOMIC DNA]</scope>
</reference>
<dbReference type="AlphaFoldDB" id="A0A4Y2AFD5"/>
<dbReference type="InterPro" id="IPR002156">
    <property type="entry name" value="RNaseH_domain"/>
</dbReference>
<accession>A0A4Y2AFD5</accession>
<keyword evidence="3" id="KW-1185">Reference proteome</keyword>
<dbReference type="PROSITE" id="PS50879">
    <property type="entry name" value="RNASE_H_1"/>
    <property type="match status" value="1"/>
</dbReference>
<dbReference type="OrthoDB" id="6515318at2759"/>
<dbReference type="EMBL" id="BGPR01000014">
    <property type="protein sequence ID" value="GBL77945.1"/>
    <property type="molecule type" value="Genomic_DNA"/>
</dbReference>
<organism evidence="2 3">
    <name type="scientific">Araneus ventricosus</name>
    <name type="common">Orbweaver spider</name>
    <name type="synonym">Epeira ventricosa</name>
    <dbReference type="NCBI Taxonomy" id="182803"/>
    <lineage>
        <taxon>Eukaryota</taxon>
        <taxon>Metazoa</taxon>
        <taxon>Ecdysozoa</taxon>
        <taxon>Arthropoda</taxon>
        <taxon>Chelicerata</taxon>
        <taxon>Arachnida</taxon>
        <taxon>Araneae</taxon>
        <taxon>Araneomorphae</taxon>
        <taxon>Entelegynae</taxon>
        <taxon>Araneoidea</taxon>
        <taxon>Araneidae</taxon>
        <taxon>Araneus</taxon>
    </lineage>
</organism>
<feature type="domain" description="RNase H type-1" evidence="1">
    <location>
        <begin position="1"/>
        <end position="112"/>
    </location>
</feature>
<evidence type="ECO:0000313" key="3">
    <source>
        <dbReference type="Proteomes" id="UP000499080"/>
    </source>
</evidence>
<evidence type="ECO:0000259" key="1">
    <source>
        <dbReference type="PROSITE" id="PS50879"/>
    </source>
</evidence>
<proteinExistence type="predicted"/>